<evidence type="ECO:0000259" key="8">
    <source>
        <dbReference type="PROSITE" id="PS50893"/>
    </source>
</evidence>
<proteinExistence type="predicted"/>
<keyword evidence="3" id="KW-0547">Nucleotide-binding</keyword>
<dbReference type="Gene3D" id="3.40.50.300">
    <property type="entry name" value="P-loop containing nucleotide triphosphate hydrolases"/>
    <property type="match status" value="1"/>
</dbReference>
<dbReference type="PANTHER" id="PTHR24221">
    <property type="entry name" value="ATP-BINDING CASSETTE SUB-FAMILY B"/>
    <property type="match status" value="1"/>
</dbReference>
<feature type="transmembrane region" description="Helical" evidence="7">
    <location>
        <begin position="50"/>
        <end position="67"/>
    </location>
</feature>
<feature type="domain" description="ABC transporter" evidence="8">
    <location>
        <begin position="326"/>
        <end position="560"/>
    </location>
</feature>
<dbReference type="Proteomes" id="UP000051697">
    <property type="component" value="Unassembled WGS sequence"/>
</dbReference>
<dbReference type="GO" id="GO:0016887">
    <property type="term" value="F:ATP hydrolysis activity"/>
    <property type="evidence" value="ECO:0007669"/>
    <property type="project" value="InterPro"/>
</dbReference>
<dbReference type="GO" id="GO:0005886">
    <property type="term" value="C:plasma membrane"/>
    <property type="evidence" value="ECO:0007669"/>
    <property type="project" value="UniProtKB-SubCell"/>
</dbReference>
<keyword evidence="11" id="KW-1185">Reference proteome</keyword>
<protein>
    <submittedName>
        <fullName evidence="10">Transport ATP-binding protein CydC</fullName>
    </submittedName>
</protein>
<keyword evidence="2 7" id="KW-0812">Transmembrane</keyword>
<accession>A0A0R1RGY9</accession>
<evidence type="ECO:0000256" key="3">
    <source>
        <dbReference type="ARBA" id="ARBA00022741"/>
    </source>
</evidence>
<gene>
    <name evidence="10" type="ORF">FC70_GL001232</name>
</gene>
<sequence>MKLPGIKKIMVMLAGLAVLQALFIIGQAISLSLAITGLWSGKNLSEVIKWMGTFAASFVGRQLIELVRDRMLDKFAYSSAQQIRTTLLNKIFKLGPEVVQQVGTGNITTMTLDGIDQVENYIKLILSKVMNMMLIPWFVLATVFVFDWESGLVLTLVFPLIIIFMIILGYAAKSKADNQYAKFEMLSNHFIDSLRGISVLKYFGLSKKYADSIYTTSEQFRKATMSTIKVAILSTFALDFFTTLSIAVVAVLLGLRLINEKIFLFPALSILILTPEYFQPVRNFSSDYHATLDGKNAMTAIYNIIDNPGNKSESVKINPWTEQSQLTINHLDFNYQDSFGVKNLKLNIQGYNKVGIIGMSGSGKTTLINLLSGFFTPERSDIQIDNSNLESLNQADWQKQLIYMPQTPYVFHKTIRENVAFYHPNASDKDVRLAIEAVGLTSFVDELPDHLDTVLGEGSRALSGGQAQRIALARALIDSGRKIMLFDEPTAHLDIETEIDLKDKMLPMMDQRLVFFATHRLHWMKDMDYILVMKHGELVEQGTLEQLQQNNGPFVELTNAMIGGEADV</sequence>
<keyword evidence="6 7" id="KW-0472">Membrane</keyword>
<keyword evidence="5 7" id="KW-1133">Transmembrane helix</keyword>
<evidence type="ECO:0000313" key="10">
    <source>
        <dbReference type="EMBL" id="KRL55630.1"/>
    </source>
</evidence>
<dbReference type="SUPFAM" id="SSF90123">
    <property type="entry name" value="ABC transporter transmembrane region"/>
    <property type="match status" value="1"/>
</dbReference>
<dbReference type="PROSITE" id="PS50893">
    <property type="entry name" value="ABC_TRANSPORTER_2"/>
    <property type="match status" value="1"/>
</dbReference>
<dbReference type="PROSITE" id="PS50929">
    <property type="entry name" value="ABC_TM1F"/>
    <property type="match status" value="1"/>
</dbReference>
<feature type="transmembrane region" description="Helical" evidence="7">
    <location>
        <begin position="129"/>
        <end position="146"/>
    </location>
</feature>
<dbReference type="InterPro" id="IPR039421">
    <property type="entry name" value="Type_1_exporter"/>
</dbReference>
<evidence type="ECO:0000256" key="5">
    <source>
        <dbReference type="ARBA" id="ARBA00022989"/>
    </source>
</evidence>
<dbReference type="GO" id="GO:0042883">
    <property type="term" value="P:cysteine transport"/>
    <property type="evidence" value="ECO:0007669"/>
    <property type="project" value="InterPro"/>
</dbReference>
<dbReference type="Pfam" id="PF00664">
    <property type="entry name" value="ABC_membrane"/>
    <property type="match status" value="1"/>
</dbReference>
<comment type="caution">
    <text evidence="10">The sequence shown here is derived from an EMBL/GenBank/DDBJ whole genome shotgun (WGS) entry which is preliminary data.</text>
</comment>
<dbReference type="InterPro" id="IPR011527">
    <property type="entry name" value="ABC1_TM_dom"/>
</dbReference>
<evidence type="ECO:0000256" key="6">
    <source>
        <dbReference type="ARBA" id="ARBA00023136"/>
    </source>
</evidence>
<dbReference type="InterPro" id="IPR014216">
    <property type="entry name" value="ABC_transptr_CydD"/>
</dbReference>
<dbReference type="Pfam" id="PF00005">
    <property type="entry name" value="ABC_tran"/>
    <property type="match status" value="1"/>
</dbReference>
<dbReference type="AlphaFoldDB" id="A0A0R1RGY9"/>
<dbReference type="InterPro" id="IPR003593">
    <property type="entry name" value="AAA+_ATPase"/>
</dbReference>
<dbReference type="PATRIC" id="fig|1423778.4.peg.1266"/>
<evidence type="ECO:0000256" key="1">
    <source>
        <dbReference type="ARBA" id="ARBA00004651"/>
    </source>
</evidence>
<comment type="subcellular location">
    <subcellularLocation>
        <location evidence="1">Cell membrane</location>
        <topology evidence="1">Multi-pass membrane protein</topology>
    </subcellularLocation>
</comment>
<dbReference type="InterPro" id="IPR017871">
    <property type="entry name" value="ABC_transporter-like_CS"/>
</dbReference>
<feature type="transmembrane region" description="Helical" evidence="7">
    <location>
        <begin position="230"/>
        <end position="255"/>
    </location>
</feature>
<reference evidence="10 11" key="1">
    <citation type="journal article" date="2015" name="Genome Announc.">
        <title>Expanding the biotechnology potential of lactobacilli through comparative genomics of 213 strains and associated genera.</title>
        <authorList>
            <person name="Sun Z."/>
            <person name="Harris H.M."/>
            <person name="McCann A."/>
            <person name="Guo C."/>
            <person name="Argimon S."/>
            <person name="Zhang W."/>
            <person name="Yang X."/>
            <person name="Jeffery I.B."/>
            <person name="Cooney J.C."/>
            <person name="Kagawa T.F."/>
            <person name="Liu W."/>
            <person name="Song Y."/>
            <person name="Salvetti E."/>
            <person name="Wrobel A."/>
            <person name="Rasinkangas P."/>
            <person name="Parkhill J."/>
            <person name="Rea M.C."/>
            <person name="O'Sullivan O."/>
            <person name="Ritari J."/>
            <person name="Douillard F.P."/>
            <person name="Paul Ross R."/>
            <person name="Yang R."/>
            <person name="Briner A.E."/>
            <person name="Felis G.E."/>
            <person name="de Vos W.M."/>
            <person name="Barrangou R."/>
            <person name="Klaenhammer T.R."/>
            <person name="Caufield P.W."/>
            <person name="Cui Y."/>
            <person name="Zhang H."/>
            <person name="O'Toole P.W."/>
        </authorList>
    </citation>
    <scope>NUCLEOTIDE SEQUENCE [LARGE SCALE GENOMIC DNA]</scope>
    <source>
        <strain evidence="10 11">DSM 15707</strain>
    </source>
</reference>
<evidence type="ECO:0000313" key="11">
    <source>
        <dbReference type="Proteomes" id="UP000051697"/>
    </source>
</evidence>
<dbReference type="InterPro" id="IPR036640">
    <property type="entry name" value="ABC1_TM_sf"/>
</dbReference>
<dbReference type="PROSITE" id="PS00211">
    <property type="entry name" value="ABC_TRANSPORTER_1"/>
    <property type="match status" value="1"/>
</dbReference>
<keyword evidence="4 10" id="KW-0067">ATP-binding</keyword>
<evidence type="ECO:0000256" key="4">
    <source>
        <dbReference type="ARBA" id="ARBA00022840"/>
    </source>
</evidence>
<dbReference type="GO" id="GO:0140359">
    <property type="term" value="F:ABC-type transporter activity"/>
    <property type="evidence" value="ECO:0007669"/>
    <property type="project" value="InterPro"/>
</dbReference>
<dbReference type="Gene3D" id="1.20.1560.10">
    <property type="entry name" value="ABC transporter type 1, transmembrane domain"/>
    <property type="match status" value="1"/>
</dbReference>
<dbReference type="SUPFAM" id="SSF52540">
    <property type="entry name" value="P-loop containing nucleoside triphosphate hydrolases"/>
    <property type="match status" value="1"/>
</dbReference>
<dbReference type="STRING" id="1423778.FC70_GL001232"/>
<dbReference type="PANTHER" id="PTHR24221:SF614">
    <property type="entry name" value="GLUTATHIONE_L-CYSTEINE TRANSPORT SYSTEM ATP-BINDING_PERMEASE PROTEIN CYDC"/>
    <property type="match status" value="1"/>
</dbReference>
<dbReference type="GO" id="GO:0034040">
    <property type="term" value="F:ATPase-coupled lipid transmembrane transporter activity"/>
    <property type="evidence" value="ECO:0007669"/>
    <property type="project" value="TreeGrafter"/>
</dbReference>
<evidence type="ECO:0000256" key="2">
    <source>
        <dbReference type="ARBA" id="ARBA00022692"/>
    </source>
</evidence>
<evidence type="ECO:0000259" key="9">
    <source>
        <dbReference type="PROSITE" id="PS50929"/>
    </source>
</evidence>
<dbReference type="EMBL" id="AZFE01000031">
    <property type="protein sequence ID" value="KRL55630.1"/>
    <property type="molecule type" value="Genomic_DNA"/>
</dbReference>
<organism evidence="10 11">
    <name type="scientific">Paucilactobacillus oligofermentans DSM 15707 = LMG 22743</name>
    <dbReference type="NCBI Taxonomy" id="1423778"/>
    <lineage>
        <taxon>Bacteria</taxon>
        <taxon>Bacillati</taxon>
        <taxon>Bacillota</taxon>
        <taxon>Bacilli</taxon>
        <taxon>Lactobacillales</taxon>
        <taxon>Lactobacillaceae</taxon>
        <taxon>Paucilactobacillus</taxon>
    </lineage>
</organism>
<dbReference type="SMART" id="SM00382">
    <property type="entry name" value="AAA"/>
    <property type="match status" value="1"/>
</dbReference>
<dbReference type="GO" id="GO:0005524">
    <property type="term" value="F:ATP binding"/>
    <property type="evidence" value="ECO:0007669"/>
    <property type="project" value="UniProtKB-KW"/>
</dbReference>
<feature type="transmembrane region" description="Helical" evidence="7">
    <location>
        <begin position="152"/>
        <end position="172"/>
    </location>
</feature>
<evidence type="ECO:0000256" key="7">
    <source>
        <dbReference type="SAM" id="Phobius"/>
    </source>
</evidence>
<dbReference type="InterPro" id="IPR027417">
    <property type="entry name" value="P-loop_NTPase"/>
</dbReference>
<feature type="domain" description="ABC transmembrane type-1" evidence="9">
    <location>
        <begin position="11"/>
        <end position="293"/>
    </location>
</feature>
<name>A0A0R1RGY9_9LACO</name>
<dbReference type="CDD" id="cd18584">
    <property type="entry name" value="ABC_6TM_AarD_CydD"/>
    <property type="match status" value="1"/>
</dbReference>
<dbReference type="InterPro" id="IPR003439">
    <property type="entry name" value="ABC_transporter-like_ATP-bd"/>
</dbReference>
<dbReference type="NCBIfam" id="TIGR02857">
    <property type="entry name" value="CydD"/>
    <property type="match status" value="1"/>
</dbReference>